<proteinExistence type="predicted"/>
<dbReference type="Proteomes" id="UP000276133">
    <property type="component" value="Unassembled WGS sequence"/>
</dbReference>
<feature type="transmembrane region" description="Helical" evidence="5">
    <location>
        <begin position="229"/>
        <end position="250"/>
    </location>
</feature>
<protein>
    <submittedName>
        <fullName evidence="6">Odorant gustatory chemosensory receptor 122-like protein</fullName>
    </submittedName>
</protein>
<dbReference type="GO" id="GO:0016020">
    <property type="term" value="C:membrane"/>
    <property type="evidence" value="ECO:0007669"/>
    <property type="project" value="UniProtKB-SubCell"/>
</dbReference>
<dbReference type="InterPro" id="IPR013604">
    <property type="entry name" value="7TM_chemorcpt"/>
</dbReference>
<feature type="transmembrane region" description="Helical" evidence="5">
    <location>
        <begin position="177"/>
        <end position="199"/>
    </location>
</feature>
<comment type="caution">
    <text evidence="6">The sequence shown here is derived from an EMBL/GenBank/DDBJ whole genome shotgun (WGS) entry which is preliminary data.</text>
</comment>
<evidence type="ECO:0000256" key="5">
    <source>
        <dbReference type="SAM" id="Phobius"/>
    </source>
</evidence>
<evidence type="ECO:0000256" key="3">
    <source>
        <dbReference type="ARBA" id="ARBA00022989"/>
    </source>
</evidence>
<feature type="transmembrane region" description="Helical" evidence="5">
    <location>
        <begin position="347"/>
        <end position="366"/>
    </location>
</feature>
<feature type="transmembrane region" description="Helical" evidence="5">
    <location>
        <begin position="316"/>
        <end position="335"/>
    </location>
</feature>
<evidence type="ECO:0000256" key="2">
    <source>
        <dbReference type="ARBA" id="ARBA00022692"/>
    </source>
</evidence>
<keyword evidence="2 5" id="KW-0812">Transmembrane</keyword>
<dbReference type="OrthoDB" id="6478931at2759"/>
<keyword evidence="7" id="KW-1185">Reference proteome</keyword>
<evidence type="ECO:0000256" key="4">
    <source>
        <dbReference type="ARBA" id="ARBA00023136"/>
    </source>
</evidence>
<organism evidence="6 7">
    <name type="scientific">Brachionus plicatilis</name>
    <name type="common">Marine rotifer</name>
    <name type="synonym">Brachionus muelleri</name>
    <dbReference type="NCBI Taxonomy" id="10195"/>
    <lineage>
        <taxon>Eukaryota</taxon>
        <taxon>Metazoa</taxon>
        <taxon>Spiralia</taxon>
        <taxon>Gnathifera</taxon>
        <taxon>Rotifera</taxon>
        <taxon>Eurotatoria</taxon>
        <taxon>Monogononta</taxon>
        <taxon>Pseudotrocha</taxon>
        <taxon>Ploima</taxon>
        <taxon>Brachionidae</taxon>
        <taxon>Brachionus</taxon>
    </lineage>
</organism>
<reference evidence="6 7" key="1">
    <citation type="journal article" date="2018" name="Sci. Rep.">
        <title>Genomic signatures of local adaptation to the degree of environmental predictability in rotifers.</title>
        <authorList>
            <person name="Franch-Gras L."/>
            <person name="Hahn C."/>
            <person name="Garcia-Roger E.M."/>
            <person name="Carmona M.J."/>
            <person name="Serra M."/>
            <person name="Gomez A."/>
        </authorList>
    </citation>
    <scope>NUCLEOTIDE SEQUENCE [LARGE SCALE GENOMIC DNA]</scope>
    <source>
        <strain evidence="6">HYR1</strain>
    </source>
</reference>
<name>A0A3M7Q1D6_BRAPC</name>
<feature type="transmembrane region" description="Helical" evidence="5">
    <location>
        <begin position="82"/>
        <end position="99"/>
    </location>
</feature>
<keyword evidence="4 5" id="KW-0472">Membrane</keyword>
<comment type="subcellular location">
    <subcellularLocation>
        <location evidence="1">Membrane</location>
        <topology evidence="1">Multi-pass membrane protein</topology>
    </subcellularLocation>
</comment>
<keyword evidence="6" id="KW-0675">Receptor</keyword>
<dbReference type="EMBL" id="REGN01007887">
    <property type="protein sequence ID" value="RNA05024.1"/>
    <property type="molecule type" value="Genomic_DNA"/>
</dbReference>
<keyword evidence="3 5" id="KW-1133">Transmembrane helix</keyword>
<evidence type="ECO:0000313" key="7">
    <source>
        <dbReference type="Proteomes" id="UP000276133"/>
    </source>
</evidence>
<feature type="transmembrane region" description="Helical" evidence="5">
    <location>
        <begin position="119"/>
        <end position="141"/>
    </location>
</feature>
<evidence type="ECO:0000313" key="6">
    <source>
        <dbReference type="EMBL" id="RNA05024.1"/>
    </source>
</evidence>
<dbReference type="GO" id="GO:0050909">
    <property type="term" value="P:sensory perception of taste"/>
    <property type="evidence" value="ECO:0007669"/>
    <property type="project" value="InterPro"/>
</dbReference>
<dbReference type="Pfam" id="PF08395">
    <property type="entry name" value="7tm_7"/>
    <property type="match status" value="1"/>
</dbReference>
<sequence length="460" mass="54073">MDLAVEKYNIHKFQLEDKKLEANKSGGWFGKKIWLKFRRIFHQESVDLDMNSSSFRAYNDIMKYPLLLMRLLGLYHQKKDGWFLKAYPLAVIIFLLVGLGRFLSLFEFWYGKKESTADLIYKIITTLWCFIAVITGTIFFINQEFNSRDNKLVEDLSHFLNFLYSNKNFKKLKIRIYVYYICGAIAAILNLLTGFFSIFEFEHKSVVFSSFLDIFNNQAWSNDNLTVKILNRFLMAYESFFWVFTIDYFLSQCDMLEFIFRNLSLDFQNLINKDKMAGGFDKIILPSFEQEFNQLRKHFFKLNKVVQQMDKCYNHLIGISILVYLAMILLLFYIMTLNNKGLNGVLIFLYPYWTLIAFVIILLIVVNGTKFHEHSSNILENLLEICNDGFSENFHFKVYLMVNKLTNNSPCLTVLGLINIKREFILTLFGSLLSYYLVASQFKDSKNAAVNCQNNFNSTN</sequence>
<dbReference type="AlphaFoldDB" id="A0A3M7Q1D6"/>
<evidence type="ECO:0000256" key="1">
    <source>
        <dbReference type="ARBA" id="ARBA00004141"/>
    </source>
</evidence>
<accession>A0A3M7Q1D6</accession>
<gene>
    <name evidence="6" type="ORF">BpHYR1_043756</name>
</gene>